<comment type="caution">
    <text evidence="2">The sequence shown here is derived from an EMBL/GenBank/DDBJ whole genome shotgun (WGS) entry which is preliminary data.</text>
</comment>
<proteinExistence type="predicted"/>
<reference evidence="2" key="1">
    <citation type="submission" date="2021-07" db="EMBL/GenBank/DDBJ databases">
        <title>Pseudohoeflea marina sp. nov. a polyhydroxyalcanoate-producing bacterium.</title>
        <authorList>
            <person name="Zheng W."/>
            <person name="Yu S."/>
            <person name="Huang Y."/>
        </authorList>
    </citation>
    <scope>NUCLEOTIDE SEQUENCE</scope>
    <source>
        <strain evidence="2">DP4N28-3</strain>
    </source>
</reference>
<dbReference type="RefSeq" id="WP_219202119.1">
    <property type="nucleotide sequence ID" value="NZ_JAHWQX010000003.1"/>
</dbReference>
<feature type="compositionally biased region" description="Polar residues" evidence="1">
    <location>
        <begin position="275"/>
        <end position="291"/>
    </location>
</feature>
<gene>
    <name evidence="2" type="ORF">KY465_12980</name>
</gene>
<dbReference type="EMBL" id="JAHWQX010000003">
    <property type="protein sequence ID" value="MBW3098193.1"/>
    <property type="molecule type" value="Genomic_DNA"/>
</dbReference>
<dbReference type="Proteomes" id="UP001430804">
    <property type="component" value="Unassembled WGS sequence"/>
</dbReference>
<name>A0ABS6WRC3_9HYPH</name>
<evidence type="ECO:0000313" key="2">
    <source>
        <dbReference type="EMBL" id="MBW3098193.1"/>
    </source>
</evidence>
<evidence type="ECO:0000256" key="1">
    <source>
        <dbReference type="SAM" id="MobiDB-lite"/>
    </source>
</evidence>
<keyword evidence="3" id="KW-1185">Reference proteome</keyword>
<evidence type="ECO:0000313" key="3">
    <source>
        <dbReference type="Proteomes" id="UP001430804"/>
    </source>
</evidence>
<evidence type="ECO:0008006" key="4">
    <source>
        <dbReference type="Google" id="ProtNLM"/>
    </source>
</evidence>
<sequence>MSAHIFAHSMWRTGSTALAHCFLQSDAYMVFYEPFHEYIGSEKAILHLRAKSAATARNLRHPRWEGGYFDNYLLKDPETGQTLSALFDRSASEQTVYADAPSDRTLAYLDACRRVAEHHGKRAFFGFCRSGTQMRGIPLRPGERAFYLVRDPQSQWRSYGWPANRYFVNKSYAQVAASPNISAALGQIETIRPRLCGRLLRRLPTLATNDRLINFACRNLSATDARLLLAATHATTLQAAREIGLEILSVTDIATGSNAGRDFGARFEVNTQTLQPLPGSQDQESNALSGSGTPGHCAGSHRN</sequence>
<organism evidence="2 3">
    <name type="scientific">Pseudohoeflea coraliihabitans</name>
    <dbReference type="NCBI Taxonomy" id="2860393"/>
    <lineage>
        <taxon>Bacteria</taxon>
        <taxon>Pseudomonadati</taxon>
        <taxon>Pseudomonadota</taxon>
        <taxon>Alphaproteobacteria</taxon>
        <taxon>Hyphomicrobiales</taxon>
        <taxon>Rhizobiaceae</taxon>
        <taxon>Pseudohoeflea</taxon>
    </lineage>
</organism>
<feature type="region of interest" description="Disordered" evidence="1">
    <location>
        <begin position="275"/>
        <end position="303"/>
    </location>
</feature>
<accession>A0ABS6WRC3</accession>
<protein>
    <recommendedName>
        <fullName evidence="4">Sulfotransferase family protein</fullName>
    </recommendedName>
</protein>